<dbReference type="Pfam" id="PF03717">
    <property type="entry name" value="PBP_dimer"/>
    <property type="match status" value="1"/>
</dbReference>
<keyword evidence="4" id="KW-1133">Transmembrane helix</keyword>
<dbReference type="SMART" id="SM00740">
    <property type="entry name" value="PASTA"/>
    <property type="match status" value="2"/>
</dbReference>
<dbReference type="PROSITE" id="PS51178">
    <property type="entry name" value="PASTA"/>
    <property type="match status" value="2"/>
</dbReference>
<organism evidence="6 7">
    <name type="scientific">Leuconostoc holzapfelii</name>
    <dbReference type="NCBI Taxonomy" id="434464"/>
    <lineage>
        <taxon>Bacteria</taxon>
        <taxon>Bacillati</taxon>
        <taxon>Bacillota</taxon>
        <taxon>Bacilli</taxon>
        <taxon>Lactobacillales</taxon>
        <taxon>Lactobacillaceae</taxon>
        <taxon>Leuconostoc</taxon>
    </lineage>
</organism>
<dbReference type="Gene3D" id="3.30.70.2110">
    <property type="match status" value="1"/>
</dbReference>
<comment type="similarity">
    <text evidence="2">Belongs to the transpeptidase family.</text>
</comment>
<dbReference type="EMBL" id="JAAXPO010000001">
    <property type="protein sequence ID" value="NKZ17761.1"/>
    <property type="molecule type" value="Genomic_DNA"/>
</dbReference>
<dbReference type="Gene3D" id="2.20.70.70">
    <property type="match status" value="1"/>
</dbReference>
<dbReference type="AlphaFoldDB" id="A0A846ZF62"/>
<dbReference type="PANTHER" id="PTHR30627:SF26">
    <property type="entry name" value="PENICILLIN-BINDING PROTEIN 2B"/>
    <property type="match status" value="1"/>
</dbReference>
<dbReference type="InterPro" id="IPR036138">
    <property type="entry name" value="PBP_dimer_sf"/>
</dbReference>
<dbReference type="Pfam" id="PF03793">
    <property type="entry name" value="PASTA"/>
    <property type="match status" value="2"/>
</dbReference>
<dbReference type="InterPro" id="IPR001460">
    <property type="entry name" value="PCN-bd_Tpept"/>
</dbReference>
<dbReference type="Pfam" id="PF00905">
    <property type="entry name" value="Transpeptidase"/>
    <property type="match status" value="1"/>
</dbReference>
<dbReference type="SUPFAM" id="SSF54184">
    <property type="entry name" value="Penicillin-binding protein 2x (pbp-2x), c-terminal domain"/>
    <property type="match status" value="2"/>
</dbReference>
<dbReference type="RefSeq" id="WP_168675790.1">
    <property type="nucleotide sequence ID" value="NZ_BPKV01000002.1"/>
</dbReference>
<dbReference type="GO" id="GO:0008658">
    <property type="term" value="F:penicillin binding"/>
    <property type="evidence" value="ECO:0007669"/>
    <property type="project" value="InterPro"/>
</dbReference>
<keyword evidence="3 4" id="KW-0472">Membrane</keyword>
<protein>
    <submittedName>
        <fullName evidence="6">Penicillin-binding protein</fullName>
    </submittedName>
</protein>
<dbReference type="Gene3D" id="3.90.1310.10">
    <property type="entry name" value="Penicillin-binding protein 2a (Domain 2)"/>
    <property type="match status" value="1"/>
</dbReference>
<dbReference type="GO" id="GO:0071555">
    <property type="term" value="P:cell wall organization"/>
    <property type="evidence" value="ECO:0007669"/>
    <property type="project" value="TreeGrafter"/>
</dbReference>
<sequence length="726" mass="78941">MKKNVRRIPNKRVTQNAKIFGGVLLGAMILVTLGLGVRLFIIAGGSVDGHNLNDATRQAFMAKQIVPANRGKIYDATGQVLAENTTVYDLYAVLDTKVLRVKDPKTGKYVSGSGHVEDKNLTAEKLSQVIAMSKSEILKRLEKKAYQVEFISTKGQASKNLSIAQYQKIQAMNLPGINFTPHAARSYPEDSTASHLIGMTKSNEDPKTGQMIQSGLMGIEASENSLLSGKNGIKNYDGQTENVQDSKTVQNGNDVYLTLDGDLQNTLETRMDDLFSSTKAVSAVGVLMEAKTGRIVAATQRPNFNANDQNDAPQLWTNLLDQGAFEPGSTMKGITLSAAIDTGEWRPNDTYQSGTLLIDGKKVVDAFGQNQGILTYREGFWRSSNVAFAKTEQALGATTWRKYLEKFHFLQSTHSGLNNEASGSMSFDYPIDQANTAYGQGISVTPLQMLQAYSAIANDGQEIKPYFVDKVVNPATGAVIEQGKTTDVARPIKASTAQQVRKYMIDVVNQKTGTAREFDLRKFGYQIAAKTGTAQVSQGGQYLQGLNNAIHSVMVLAPEKNPKYIFYLALKQPKVFPDPTIQTTMNKVFQPLMLQALNSSDSAVKSKTTKQTVPNVVGQSIQEATATLEQAGFRTAVVGSDGQVTSQSLLPDQKSLTNQLVILKAKGNTHLPDMTDWSLTDAQAFAHAAGFKLTWTGSGYVAGQSLRKDQLVVDTSQVAITLKEKN</sequence>
<comment type="caution">
    <text evidence="6">The sequence shown here is derived from an EMBL/GenBank/DDBJ whole genome shotgun (WGS) entry which is preliminary data.</text>
</comment>
<dbReference type="InterPro" id="IPR005311">
    <property type="entry name" value="PBP_dimer"/>
</dbReference>
<evidence type="ECO:0000256" key="3">
    <source>
        <dbReference type="ARBA" id="ARBA00023136"/>
    </source>
</evidence>
<dbReference type="SUPFAM" id="SSF56519">
    <property type="entry name" value="Penicillin binding protein dimerisation domain"/>
    <property type="match status" value="1"/>
</dbReference>
<feature type="domain" description="PASTA" evidence="5">
    <location>
        <begin position="667"/>
        <end position="724"/>
    </location>
</feature>
<accession>A0A846ZF62</accession>
<name>A0A846ZF62_9LACO</name>
<proteinExistence type="inferred from homology"/>
<feature type="domain" description="PASTA" evidence="5">
    <location>
        <begin position="607"/>
        <end position="666"/>
    </location>
</feature>
<dbReference type="Gene3D" id="3.30.10.20">
    <property type="match status" value="1"/>
</dbReference>
<dbReference type="InterPro" id="IPR012338">
    <property type="entry name" value="Beta-lactam/transpept-like"/>
</dbReference>
<dbReference type="Proteomes" id="UP000590460">
    <property type="component" value="Unassembled WGS sequence"/>
</dbReference>
<dbReference type="CDD" id="cd06576">
    <property type="entry name" value="PASTA_Pbp2x-like_1"/>
    <property type="match status" value="1"/>
</dbReference>
<evidence type="ECO:0000256" key="2">
    <source>
        <dbReference type="ARBA" id="ARBA00007171"/>
    </source>
</evidence>
<evidence type="ECO:0000256" key="1">
    <source>
        <dbReference type="ARBA" id="ARBA00004162"/>
    </source>
</evidence>
<feature type="transmembrane region" description="Helical" evidence="4">
    <location>
        <begin position="20"/>
        <end position="41"/>
    </location>
</feature>
<comment type="subcellular location">
    <subcellularLocation>
        <location evidence="1">Cell membrane</location>
        <topology evidence="1">Single-pass membrane protein</topology>
    </subcellularLocation>
</comment>
<dbReference type="GO" id="GO:0005886">
    <property type="term" value="C:plasma membrane"/>
    <property type="evidence" value="ECO:0007669"/>
    <property type="project" value="UniProtKB-SubCell"/>
</dbReference>
<dbReference type="Gene3D" id="3.40.710.10">
    <property type="entry name" value="DD-peptidase/beta-lactamase superfamily"/>
    <property type="match status" value="1"/>
</dbReference>
<dbReference type="SUPFAM" id="SSF56601">
    <property type="entry name" value="beta-lactamase/transpeptidase-like"/>
    <property type="match status" value="1"/>
</dbReference>
<evidence type="ECO:0000313" key="7">
    <source>
        <dbReference type="Proteomes" id="UP000590460"/>
    </source>
</evidence>
<dbReference type="InterPro" id="IPR050515">
    <property type="entry name" value="Beta-lactam/transpept"/>
</dbReference>
<reference evidence="6 7" key="1">
    <citation type="submission" date="2020-04" db="EMBL/GenBank/DDBJ databases">
        <title>MicrobeNet Type strains.</title>
        <authorList>
            <person name="Nicholson A.C."/>
        </authorList>
    </citation>
    <scope>NUCLEOTIDE SEQUENCE [LARGE SCALE GENOMIC DNA]</scope>
    <source>
        <strain evidence="6 7">CCUG 54536</strain>
    </source>
</reference>
<dbReference type="InterPro" id="IPR005543">
    <property type="entry name" value="PASTA_dom"/>
</dbReference>
<evidence type="ECO:0000256" key="4">
    <source>
        <dbReference type="SAM" id="Phobius"/>
    </source>
</evidence>
<evidence type="ECO:0000313" key="6">
    <source>
        <dbReference type="EMBL" id="NKZ17761.1"/>
    </source>
</evidence>
<dbReference type="PANTHER" id="PTHR30627">
    <property type="entry name" value="PEPTIDOGLYCAN D,D-TRANSPEPTIDASE"/>
    <property type="match status" value="1"/>
</dbReference>
<dbReference type="CDD" id="cd06575">
    <property type="entry name" value="PASTA_Pbp2x-like_2"/>
    <property type="match status" value="1"/>
</dbReference>
<evidence type="ECO:0000259" key="5">
    <source>
        <dbReference type="PROSITE" id="PS51178"/>
    </source>
</evidence>
<gene>
    <name evidence="6" type="ORF">HF966_00935</name>
</gene>
<keyword evidence="4" id="KW-0812">Transmembrane</keyword>